<dbReference type="RefSeq" id="WP_157255270.1">
    <property type="nucleotide sequence ID" value="NZ_CP005684.1"/>
</dbReference>
<proteinExistence type="predicted"/>
<dbReference type="InterPro" id="IPR007777">
    <property type="entry name" value="DUF685"/>
</dbReference>
<feature type="non-terminal residue" evidence="1">
    <location>
        <position position="49"/>
    </location>
</feature>
<geneLocation type="plasmid" evidence="1">
    <name>unnamed</name>
</geneLocation>
<organism evidence="1">
    <name type="scientific">Borrelia hermsii MTW</name>
    <dbReference type="NCBI Taxonomy" id="1313291"/>
    <lineage>
        <taxon>Bacteria</taxon>
        <taxon>Pseudomonadati</taxon>
        <taxon>Spirochaetota</taxon>
        <taxon>Spirochaetia</taxon>
        <taxon>Spirochaetales</taxon>
        <taxon>Borreliaceae</taxon>
        <taxon>Borrelia</taxon>
    </lineage>
</organism>
<dbReference type="AlphaFoldDB" id="W5T5B2"/>
<accession>W5T5B2</accession>
<protein>
    <submittedName>
        <fullName evidence="1">Uncharacterized protein</fullName>
    </submittedName>
</protein>
<evidence type="ECO:0000313" key="1">
    <source>
        <dbReference type="EMBL" id="AHH14417.1"/>
    </source>
</evidence>
<sequence>MSSEEKLLIDEEEFIQINNLNRVGDIQKTDLMLLDDGSSNCNAITYENF</sequence>
<dbReference type="EMBL" id="CP005684">
    <property type="protein sequence ID" value="AHH14417.1"/>
    <property type="molecule type" value="Genomic_DNA"/>
</dbReference>
<gene>
    <name evidence="1" type="ORF">BHW_0008000</name>
</gene>
<reference evidence="1" key="1">
    <citation type="submission" date="2013-04" db="EMBL/GenBank/DDBJ databases">
        <title>Comparative Genomics of Relapsing Fever Spirochetes.</title>
        <authorList>
            <person name="Schwan T.G."/>
            <person name="Raffel S.J."/>
            <person name="Porcella S.F."/>
            <person name="Martens C.A."/>
            <person name="Bruno D.P."/>
            <person name="Ricklefs S.M."/>
            <person name="Barbian K.B."/>
        </authorList>
    </citation>
    <scope>NUCLEOTIDE SEQUENCE</scope>
    <source>
        <strain evidence="1">MTW</strain>
        <plasmid evidence="1">unnamed</plasmid>
    </source>
</reference>
<name>W5T5B2_BORHE</name>
<keyword evidence="1" id="KW-0614">Plasmid</keyword>
<dbReference type="HOGENOM" id="CLU_208930_0_0_12"/>
<dbReference type="Pfam" id="PF05085">
    <property type="entry name" value="DUF685"/>
    <property type="match status" value="1"/>
</dbReference>